<evidence type="ECO:0008006" key="4">
    <source>
        <dbReference type="Google" id="ProtNLM"/>
    </source>
</evidence>
<name>A0A1X0A2D0_MYCAN</name>
<dbReference type="RefSeq" id="WP_083111977.1">
    <property type="nucleotide sequence ID" value="NZ_JACKTS010000031.1"/>
</dbReference>
<feature type="chain" id="PRO_5038707266" description="DUF5642 domain-containing protein" evidence="1">
    <location>
        <begin position="22"/>
        <end position="174"/>
    </location>
</feature>
<reference evidence="2 3" key="1">
    <citation type="submission" date="2017-02" db="EMBL/GenBank/DDBJ databases">
        <title>The new phylogeny of genus Mycobacterium.</title>
        <authorList>
            <person name="Tortoli E."/>
            <person name="Trovato A."/>
            <person name="Cirillo D.M."/>
        </authorList>
    </citation>
    <scope>NUCLEOTIDE SEQUENCE [LARGE SCALE GENOMIC DNA]</scope>
    <source>
        <strain evidence="2 3">DSM 45057</strain>
    </source>
</reference>
<dbReference type="OrthoDB" id="4724261at2"/>
<comment type="caution">
    <text evidence="2">The sequence shown here is derived from an EMBL/GenBank/DDBJ whole genome shotgun (WGS) entry which is preliminary data.</text>
</comment>
<evidence type="ECO:0000313" key="3">
    <source>
        <dbReference type="Proteomes" id="UP000192284"/>
    </source>
</evidence>
<dbReference type="Proteomes" id="UP000192284">
    <property type="component" value="Unassembled WGS sequence"/>
</dbReference>
<keyword evidence="1" id="KW-0732">Signal</keyword>
<gene>
    <name evidence="2" type="ORF">BST12_05335</name>
</gene>
<dbReference type="AlphaFoldDB" id="A0A1X0A2D0"/>
<accession>A0A1X0A2D0</accession>
<keyword evidence="3" id="KW-1185">Reference proteome</keyword>
<dbReference type="EMBL" id="MVHE01000005">
    <property type="protein sequence ID" value="ORA24209.1"/>
    <property type="molecule type" value="Genomic_DNA"/>
</dbReference>
<proteinExistence type="predicted"/>
<protein>
    <recommendedName>
        <fullName evidence="4">DUF5642 domain-containing protein</fullName>
    </recommendedName>
</protein>
<feature type="signal peptide" evidence="1">
    <location>
        <begin position="1"/>
        <end position="21"/>
    </location>
</feature>
<organism evidence="2 3">
    <name type="scientific">Mycobacterium angelicum</name>
    <dbReference type="NCBI Taxonomy" id="470074"/>
    <lineage>
        <taxon>Bacteria</taxon>
        <taxon>Bacillati</taxon>
        <taxon>Actinomycetota</taxon>
        <taxon>Actinomycetes</taxon>
        <taxon>Mycobacteriales</taxon>
        <taxon>Mycobacteriaceae</taxon>
        <taxon>Mycobacterium</taxon>
    </lineage>
</organism>
<evidence type="ECO:0000313" key="2">
    <source>
        <dbReference type="EMBL" id="ORA24209.1"/>
    </source>
</evidence>
<sequence length="174" mass="18064">MTILRVLAVALILGAVDSAIAVVAPGTAAATALADGMYRFDFDGSKQTLDGKPHPVTPSSTVIAIRSACPPAGCVATAADTSIGAKWLQPPYERTIVFREDKGQWAGTRWRMYTCNNSINQGSETLSFQARADGTFVGASTGLEAPCGPIVTPLTAVRVGELAPDVDLADPNTA</sequence>
<evidence type="ECO:0000256" key="1">
    <source>
        <dbReference type="SAM" id="SignalP"/>
    </source>
</evidence>